<dbReference type="AlphaFoldDB" id="A0A8J2U6R0"/>
<evidence type="ECO:0000313" key="3">
    <source>
        <dbReference type="EMBL" id="GGA82492.1"/>
    </source>
</evidence>
<dbReference type="GO" id="GO:0052689">
    <property type="term" value="F:carboxylic ester hydrolase activity"/>
    <property type="evidence" value="ECO:0007669"/>
    <property type="project" value="InterPro"/>
</dbReference>
<feature type="domain" description="SGNH hydrolase-type esterase" evidence="1">
    <location>
        <begin position="140"/>
        <end position="308"/>
    </location>
</feature>
<dbReference type="InterPro" id="IPR037461">
    <property type="entry name" value="CtCE2-like_dom"/>
</dbReference>
<dbReference type="Gene3D" id="2.60.120.260">
    <property type="entry name" value="Galactose-binding domain-like"/>
    <property type="match status" value="1"/>
</dbReference>
<comment type="caution">
    <text evidence="3">The sequence shown here is derived from an EMBL/GenBank/DDBJ whole genome shotgun (WGS) entry which is preliminary data.</text>
</comment>
<proteinExistence type="predicted"/>
<dbReference type="PANTHER" id="PTHR37834">
    <property type="entry name" value="GDSL-LIKE LIPASE/ACYLHYDROLASE DOMAIN PROTEIN (AFU_ORTHOLOGUE AFUA_2G00620)"/>
    <property type="match status" value="1"/>
</dbReference>
<dbReference type="Pfam" id="PF13472">
    <property type="entry name" value="Lipase_GDSL_2"/>
    <property type="match status" value="1"/>
</dbReference>
<dbReference type="Pfam" id="PF17996">
    <property type="entry name" value="CE2_N"/>
    <property type="match status" value="1"/>
</dbReference>
<dbReference type="Gene3D" id="3.40.50.1110">
    <property type="entry name" value="SGNH hydrolase"/>
    <property type="match status" value="1"/>
</dbReference>
<name>A0A8J2U6R0_9GAMM</name>
<dbReference type="RefSeq" id="WP_087506150.1">
    <property type="nucleotide sequence ID" value="NZ_BMDX01000013.1"/>
</dbReference>
<reference evidence="4" key="1">
    <citation type="journal article" date="2019" name="Int. J. Syst. Evol. Microbiol.">
        <title>The Global Catalogue of Microorganisms (GCM) 10K type strain sequencing project: providing services to taxonomists for standard genome sequencing and annotation.</title>
        <authorList>
            <consortium name="The Broad Institute Genomics Platform"/>
            <consortium name="The Broad Institute Genome Sequencing Center for Infectious Disease"/>
            <person name="Wu L."/>
            <person name="Ma J."/>
        </authorList>
    </citation>
    <scope>NUCLEOTIDE SEQUENCE [LARGE SCALE GENOMIC DNA]</scope>
    <source>
        <strain evidence="4">CGMCC 1.10130</strain>
    </source>
</reference>
<dbReference type="PANTHER" id="PTHR37834:SF2">
    <property type="entry name" value="ESTERASE, SGNH HYDROLASE-TYPE"/>
    <property type="match status" value="1"/>
</dbReference>
<organism evidence="3 4">
    <name type="scientific">Neiella marina</name>
    <dbReference type="NCBI Taxonomy" id="508461"/>
    <lineage>
        <taxon>Bacteria</taxon>
        <taxon>Pseudomonadati</taxon>
        <taxon>Pseudomonadota</taxon>
        <taxon>Gammaproteobacteria</taxon>
        <taxon>Alteromonadales</taxon>
        <taxon>Echinimonadaceae</taxon>
        <taxon>Neiella</taxon>
    </lineage>
</organism>
<dbReference type="InterPro" id="IPR052762">
    <property type="entry name" value="PCW_deacetylase/CE"/>
</dbReference>
<protein>
    <submittedName>
        <fullName evidence="3">Acetylxylan esterase</fullName>
    </submittedName>
</protein>
<dbReference type="SUPFAM" id="SSF52266">
    <property type="entry name" value="SGNH hydrolase"/>
    <property type="match status" value="1"/>
</dbReference>
<dbReference type="EMBL" id="BMDX01000013">
    <property type="protein sequence ID" value="GGA82492.1"/>
    <property type="molecule type" value="Genomic_DNA"/>
</dbReference>
<dbReference type="InterPro" id="IPR013830">
    <property type="entry name" value="SGNH_hydro"/>
</dbReference>
<dbReference type="CDD" id="cd01831">
    <property type="entry name" value="Endoglucanase_E_like"/>
    <property type="match status" value="1"/>
</dbReference>
<dbReference type="Proteomes" id="UP000619743">
    <property type="component" value="Unassembled WGS sequence"/>
</dbReference>
<evidence type="ECO:0000259" key="2">
    <source>
        <dbReference type="Pfam" id="PF17996"/>
    </source>
</evidence>
<dbReference type="InterPro" id="IPR040794">
    <property type="entry name" value="CE2_N"/>
</dbReference>
<accession>A0A8J2U6R0</accession>
<dbReference type="InterPro" id="IPR036514">
    <property type="entry name" value="SGNH_hydro_sf"/>
</dbReference>
<dbReference type="OrthoDB" id="9801375at2"/>
<keyword evidence="4" id="KW-1185">Reference proteome</keyword>
<feature type="domain" description="Carbohydrate esterase 2 N-terminal" evidence="2">
    <location>
        <begin position="15"/>
        <end position="123"/>
    </location>
</feature>
<evidence type="ECO:0000313" key="4">
    <source>
        <dbReference type="Proteomes" id="UP000619743"/>
    </source>
</evidence>
<sequence length="351" mass="38957">MHQLTLDPAHSTLHYCGRFDRSVVGKASHSWPYTGIHTQLKADKAVLQLNCERGIAPVPSYYDVFIDGQWLRTLCCKPGQQQYVLFDQTDQLPSASFELAIHRRSESLTGVSHFLGIDLYRSEAVPSASKPKSRQRKIEFYGDSISCGYGNETNKPGYDPAKSNACKAFPALVAKRLDADVSVVAYSGEGIYRRFDGNENFSLPNIAQRSHLYSDSDWLFPDGPADAVVINLGTNDFVPGIADKQKFVTAYTEFVQTQAKLHPFAPIFVVLAPNRMVDNWREQASYLEQVVNDCQSLNINIHFVEVATLVDGLSGSDDHPNLAQQQLIADVVADALVQILNIERSALSIKC</sequence>
<gene>
    <name evidence="3" type="ORF">GCM10011369_25580</name>
</gene>
<evidence type="ECO:0000259" key="1">
    <source>
        <dbReference type="Pfam" id="PF13472"/>
    </source>
</evidence>